<dbReference type="PANTHER" id="PTHR43685">
    <property type="entry name" value="GLYCOSYLTRANSFERASE"/>
    <property type="match status" value="1"/>
</dbReference>
<proteinExistence type="predicted"/>
<name>A0A7X3MDV4_9FIRM</name>
<dbReference type="AlphaFoldDB" id="A0A7X3MDV4"/>
<dbReference type="InterPro" id="IPR001173">
    <property type="entry name" value="Glyco_trans_2-like"/>
</dbReference>
<keyword evidence="3" id="KW-1185">Reference proteome</keyword>
<dbReference type="Gene3D" id="3.90.550.10">
    <property type="entry name" value="Spore Coat Polysaccharide Biosynthesis Protein SpsA, Chain A"/>
    <property type="match status" value="1"/>
</dbReference>
<dbReference type="CDD" id="cd00761">
    <property type="entry name" value="Glyco_tranf_GTA_type"/>
    <property type="match status" value="1"/>
</dbReference>
<sequence>MEQKMISVVIPTYNRKEKLPKCIESVLSQSYKNIEVLVVDDASTDGTEELFREFGDSRLHYLRYETNRGACYARNYGAKRAKGELLAYQDSDDVWHTDKLKKQYEFLCISGADMCFCGMNRMSEGGSRFYYPVHPFHPENALEEFLAENRASTQTMLMYKKVWEQLQFDENIRRYQDWDFGIRAAGSFTLCYLPEALVESEVGLDSISTRVKSYPHLLHLHNKHEKLYRQYPNSDAVMNRRLGKRVHQTDPALAAVHFKKSFGLSRSFYDFGYWMADSFRAMFWNKGSMSEREKEA</sequence>
<dbReference type="InterPro" id="IPR050834">
    <property type="entry name" value="Glycosyltransf_2"/>
</dbReference>
<comment type="caution">
    <text evidence="2">The sequence shown here is derived from an EMBL/GenBank/DDBJ whole genome shotgun (WGS) entry which is preliminary data.</text>
</comment>
<dbReference type="Proteomes" id="UP000460412">
    <property type="component" value="Unassembled WGS sequence"/>
</dbReference>
<keyword evidence="2" id="KW-0808">Transferase</keyword>
<feature type="domain" description="Glycosyltransferase 2-like" evidence="1">
    <location>
        <begin position="7"/>
        <end position="141"/>
    </location>
</feature>
<dbReference type="EMBL" id="WUQX01000001">
    <property type="protein sequence ID" value="MXP74447.1"/>
    <property type="molecule type" value="Genomic_DNA"/>
</dbReference>
<organism evidence="2 3">
    <name type="scientific">Sporofaciens musculi</name>
    <dbReference type="NCBI Taxonomy" id="2681861"/>
    <lineage>
        <taxon>Bacteria</taxon>
        <taxon>Bacillati</taxon>
        <taxon>Bacillota</taxon>
        <taxon>Clostridia</taxon>
        <taxon>Lachnospirales</taxon>
        <taxon>Lachnospiraceae</taxon>
        <taxon>Sporofaciens</taxon>
    </lineage>
</organism>
<protein>
    <submittedName>
        <fullName evidence="2">Glycosyltransferase</fullName>
    </submittedName>
</protein>
<dbReference type="SUPFAM" id="SSF53448">
    <property type="entry name" value="Nucleotide-diphospho-sugar transferases"/>
    <property type="match status" value="1"/>
</dbReference>
<dbReference type="GO" id="GO:0016740">
    <property type="term" value="F:transferase activity"/>
    <property type="evidence" value="ECO:0007669"/>
    <property type="project" value="UniProtKB-KW"/>
</dbReference>
<gene>
    <name evidence="2" type="ORF">GN277_03115</name>
</gene>
<reference evidence="2 3" key="1">
    <citation type="submission" date="2019-12" db="EMBL/GenBank/DDBJ databases">
        <title>Sporaefaciens musculi gen. nov., sp. nov., a novel bacterium isolated from the caecum of an obese mouse.</title>
        <authorList>
            <person name="Rasmussen T.S."/>
            <person name="Streidl T."/>
            <person name="Hitch T.C.A."/>
            <person name="Wortmann E."/>
            <person name="Deptula P."/>
            <person name="Hansen M."/>
            <person name="Nielsen D.S."/>
            <person name="Clavel T."/>
            <person name="Vogensen F.K."/>
        </authorList>
    </citation>
    <scope>NUCLEOTIDE SEQUENCE [LARGE SCALE GENOMIC DNA]</scope>
    <source>
        <strain evidence="2 3">WCA-9-b2</strain>
    </source>
</reference>
<dbReference type="Pfam" id="PF00535">
    <property type="entry name" value="Glycos_transf_2"/>
    <property type="match status" value="1"/>
</dbReference>
<dbReference type="RefSeq" id="WP_159749763.1">
    <property type="nucleotide sequence ID" value="NZ_WUQX01000001.1"/>
</dbReference>
<accession>A0A7X3MDV4</accession>
<evidence type="ECO:0000259" key="1">
    <source>
        <dbReference type="Pfam" id="PF00535"/>
    </source>
</evidence>
<dbReference type="InterPro" id="IPR029044">
    <property type="entry name" value="Nucleotide-diphossugar_trans"/>
</dbReference>
<dbReference type="PANTHER" id="PTHR43685:SF2">
    <property type="entry name" value="GLYCOSYLTRANSFERASE 2-LIKE DOMAIN-CONTAINING PROTEIN"/>
    <property type="match status" value="1"/>
</dbReference>
<evidence type="ECO:0000313" key="3">
    <source>
        <dbReference type="Proteomes" id="UP000460412"/>
    </source>
</evidence>
<evidence type="ECO:0000313" key="2">
    <source>
        <dbReference type="EMBL" id="MXP74447.1"/>
    </source>
</evidence>